<feature type="non-terminal residue" evidence="1">
    <location>
        <position position="1"/>
    </location>
</feature>
<accession>A0A6S7LNC4</accession>
<protein>
    <submittedName>
        <fullName evidence="1">Uncharacterized protein</fullName>
    </submittedName>
</protein>
<evidence type="ECO:0000313" key="2">
    <source>
        <dbReference type="Proteomes" id="UP001152795"/>
    </source>
</evidence>
<sequence>SINITLLVFSGRPDPRWSIKVDDPLYKTIHELFTAAKSSNLTKNPREIPSRLGFKGFYVHEGDQRSISFIPISHETKELQKRLLESGPENKVSESLKENILEAIENQG</sequence>
<dbReference type="Proteomes" id="UP001152795">
    <property type="component" value="Unassembled WGS sequence"/>
</dbReference>
<reference evidence="1" key="1">
    <citation type="submission" date="2020-04" db="EMBL/GenBank/DDBJ databases">
        <authorList>
            <person name="Alioto T."/>
            <person name="Alioto T."/>
            <person name="Gomez Garrido J."/>
        </authorList>
    </citation>
    <scope>NUCLEOTIDE SEQUENCE</scope>
    <source>
        <strain evidence="1">A484AB</strain>
    </source>
</reference>
<dbReference type="EMBL" id="CACRXK020021062">
    <property type="protein sequence ID" value="CAB4035449.1"/>
    <property type="molecule type" value="Genomic_DNA"/>
</dbReference>
<organism evidence="1 2">
    <name type="scientific">Paramuricea clavata</name>
    <name type="common">Red gorgonian</name>
    <name type="synonym">Violescent sea-whip</name>
    <dbReference type="NCBI Taxonomy" id="317549"/>
    <lineage>
        <taxon>Eukaryota</taxon>
        <taxon>Metazoa</taxon>
        <taxon>Cnidaria</taxon>
        <taxon>Anthozoa</taxon>
        <taxon>Octocorallia</taxon>
        <taxon>Malacalcyonacea</taxon>
        <taxon>Plexauridae</taxon>
        <taxon>Paramuricea</taxon>
    </lineage>
</organism>
<proteinExistence type="predicted"/>
<name>A0A6S7LNC4_PARCT</name>
<dbReference type="OrthoDB" id="5964742at2759"/>
<comment type="caution">
    <text evidence="1">The sequence shown here is derived from an EMBL/GenBank/DDBJ whole genome shotgun (WGS) entry which is preliminary data.</text>
</comment>
<gene>
    <name evidence="1" type="ORF">PACLA_8A049024</name>
</gene>
<keyword evidence="2" id="KW-1185">Reference proteome</keyword>
<evidence type="ECO:0000313" key="1">
    <source>
        <dbReference type="EMBL" id="CAB4035449.1"/>
    </source>
</evidence>
<dbReference type="AlphaFoldDB" id="A0A6S7LNC4"/>